<gene>
    <name evidence="1" type="ORF">VFPPC_03754</name>
</gene>
<dbReference type="Proteomes" id="UP000078397">
    <property type="component" value="Unassembled WGS sequence"/>
</dbReference>
<proteinExistence type="predicted"/>
<organism evidence="1 2">
    <name type="scientific">Pochonia chlamydosporia 170</name>
    <dbReference type="NCBI Taxonomy" id="1380566"/>
    <lineage>
        <taxon>Eukaryota</taxon>
        <taxon>Fungi</taxon>
        <taxon>Dikarya</taxon>
        <taxon>Ascomycota</taxon>
        <taxon>Pezizomycotina</taxon>
        <taxon>Sordariomycetes</taxon>
        <taxon>Hypocreomycetidae</taxon>
        <taxon>Hypocreales</taxon>
        <taxon>Clavicipitaceae</taxon>
        <taxon>Pochonia</taxon>
    </lineage>
</organism>
<accession>A0A179F2B7</accession>
<dbReference type="RefSeq" id="XP_018137514.1">
    <property type="nucleotide sequence ID" value="XM_018283216.1"/>
</dbReference>
<keyword evidence="2" id="KW-1185">Reference proteome</keyword>
<dbReference type="KEGG" id="pchm:VFPPC_03754"/>
<dbReference type="GeneID" id="28847210"/>
<dbReference type="OrthoDB" id="4757738at2759"/>
<comment type="caution">
    <text evidence="1">The sequence shown here is derived from an EMBL/GenBank/DDBJ whole genome shotgun (WGS) entry which is preliminary data.</text>
</comment>
<reference evidence="1 2" key="1">
    <citation type="journal article" date="2016" name="PLoS Pathog.">
        <title>Biosynthesis of antibiotic leucinostatins in bio-control fungus Purpureocillium lilacinum and their inhibition on phytophthora revealed by genome mining.</title>
        <authorList>
            <person name="Wang G."/>
            <person name="Liu Z."/>
            <person name="Lin R."/>
            <person name="Li E."/>
            <person name="Mao Z."/>
            <person name="Ling J."/>
            <person name="Yang Y."/>
            <person name="Yin W.B."/>
            <person name="Xie B."/>
        </authorList>
    </citation>
    <scope>NUCLEOTIDE SEQUENCE [LARGE SCALE GENOMIC DNA]</scope>
    <source>
        <strain evidence="1">170</strain>
    </source>
</reference>
<dbReference type="AlphaFoldDB" id="A0A179F2B7"/>
<sequence>MTTERQASLPTQEANESARRLYNAIQSPFPKAVENFESKWTAWRAACEEQPAEKSLDACTQTVQFDALKRLGPKIIPFVVFKLSIAANGNSYGVFLYNALENDPEYRAKPDAPLVTQEILQRHSIRVVELNHQRHKIYEERVGLWKEHCWKNRFRANVGICTECDEYFDLLEMGPSIIAPLMVEYFHDHVGYWYELLHEIVHGRKMGAYMVQKGNLFVECCQFFNEGDHDQAPIYIPTEWDIYIYTREMGPQVREYFRKFSK</sequence>
<evidence type="ECO:0000313" key="1">
    <source>
        <dbReference type="EMBL" id="OAQ59521.1"/>
    </source>
</evidence>
<dbReference type="EMBL" id="LSBJ02000002">
    <property type="protein sequence ID" value="OAQ59521.1"/>
    <property type="molecule type" value="Genomic_DNA"/>
</dbReference>
<dbReference type="STRING" id="1380566.A0A179F2B7"/>
<name>A0A179F2B7_METCM</name>
<evidence type="ECO:0000313" key="2">
    <source>
        <dbReference type="Proteomes" id="UP000078397"/>
    </source>
</evidence>
<protein>
    <submittedName>
        <fullName evidence="1">Uncharacterized protein</fullName>
    </submittedName>
</protein>